<sequence length="386" mass="43344">MYFRTEDLAVGYHKKALIHDINIAIEKGKILTLIGPNGSGKSTILKTVIKQLPKIRGKIYIDGVDLDEMTNHQLAQQVAVVLTDRIRTELMTCGEVVATGRYPYTNRLGKLTRRDHEIVQESLRRVHGEELEDQDFSAISDGQRQRIMLARAICQQPQMIILDEPTAFLDIRHKIELLDILREMAQEKGITVIMSLHEIDLATKISDYVCCVKGEVISKCGPPDEIFDDQTINSLYEVSHGSYNMLMGSVELTKPEGSPKVFVVAGDGSGIPCYRALQKKEIPFATGLLYENDVDYQVAKELSDRVVSTPAFAPVEEERLRQGESLIREASLVIDAGAWEERGNAYNRQLLRVAREADIPVIRDYPAWLKDGQHSIEAAAKAAERR</sequence>
<keyword evidence="2" id="KW-0813">Transport</keyword>
<evidence type="ECO:0000256" key="1">
    <source>
        <dbReference type="ARBA" id="ARBA00004202"/>
    </source>
</evidence>
<evidence type="ECO:0000256" key="8">
    <source>
        <dbReference type="ARBA" id="ARBA00023065"/>
    </source>
</evidence>
<evidence type="ECO:0000256" key="6">
    <source>
        <dbReference type="ARBA" id="ARBA00022840"/>
    </source>
</evidence>
<keyword evidence="3" id="KW-1003">Cell membrane</keyword>
<keyword evidence="12" id="KW-1185">Reference proteome</keyword>
<feature type="domain" description="ABC transporter" evidence="10">
    <location>
        <begin position="3"/>
        <end position="239"/>
    </location>
</feature>
<dbReference type="SUPFAM" id="SSF52540">
    <property type="entry name" value="P-loop containing nucleoside triphosphate hydrolases"/>
    <property type="match status" value="1"/>
</dbReference>
<keyword evidence="5" id="KW-0547">Nucleotide-binding</keyword>
<evidence type="ECO:0000256" key="2">
    <source>
        <dbReference type="ARBA" id="ARBA00022448"/>
    </source>
</evidence>
<dbReference type="InterPro" id="IPR003593">
    <property type="entry name" value="AAA+_ATPase"/>
</dbReference>
<dbReference type="GO" id="GO:0016887">
    <property type="term" value="F:ATP hydrolysis activity"/>
    <property type="evidence" value="ECO:0007669"/>
    <property type="project" value="InterPro"/>
</dbReference>
<keyword evidence="8" id="KW-0406">Ion transport</keyword>
<keyword evidence="4" id="KW-0410">Iron transport</keyword>
<protein>
    <submittedName>
        <fullName evidence="11">ABC transporter ATP-binding protein</fullName>
    </submittedName>
</protein>
<dbReference type="RefSeq" id="WP_177718930.1">
    <property type="nucleotide sequence ID" value="NZ_JACRSQ010000021.1"/>
</dbReference>
<gene>
    <name evidence="11" type="ORF">H8730_12820</name>
</gene>
<evidence type="ECO:0000313" key="11">
    <source>
        <dbReference type="EMBL" id="MBC8544422.1"/>
    </source>
</evidence>
<evidence type="ECO:0000256" key="4">
    <source>
        <dbReference type="ARBA" id="ARBA00022496"/>
    </source>
</evidence>
<dbReference type="Gene3D" id="3.40.50.300">
    <property type="entry name" value="P-loop containing nucleotide triphosphate hydrolases"/>
    <property type="match status" value="1"/>
</dbReference>
<comment type="caution">
    <text evidence="11">The sequence shown here is derived from an EMBL/GenBank/DDBJ whole genome shotgun (WGS) entry which is preliminary data.</text>
</comment>
<dbReference type="GO" id="GO:0005524">
    <property type="term" value="F:ATP binding"/>
    <property type="evidence" value="ECO:0007669"/>
    <property type="project" value="UniProtKB-KW"/>
</dbReference>
<evidence type="ECO:0000256" key="3">
    <source>
        <dbReference type="ARBA" id="ARBA00022475"/>
    </source>
</evidence>
<dbReference type="SMART" id="SM00382">
    <property type="entry name" value="AAA"/>
    <property type="match status" value="1"/>
</dbReference>
<dbReference type="InterPro" id="IPR051535">
    <property type="entry name" value="Siderophore_ABC-ATPase"/>
</dbReference>
<evidence type="ECO:0000259" key="10">
    <source>
        <dbReference type="PROSITE" id="PS50893"/>
    </source>
</evidence>
<dbReference type="InterPro" id="IPR027417">
    <property type="entry name" value="P-loop_NTPase"/>
</dbReference>
<dbReference type="EMBL" id="JACRSQ010000021">
    <property type="protein sequence ID" value="MBC8544422.1"/>
    <property type="molecule type" value="Genomic_DNA"/>
</dbReference>
<dbReference type="PANTHER" id="PTHR42771">
    <property type="entry name" value="IRON(3+)-HYDROXAMATE IMPORT ATP-BINDING PROTEIN FHUC"/>
    <property type="match status" value="1"/>
</dbReference>
<name>A0A926DV62_9FIRM</name>
<dbReference type="Pfam" id="PF00005">
    <property type="entry name" value="ABC_tran"/>
    <property type="match status" value="1"/>
</dbReference>
<dbReference type="GO" id="GO:0006826">
    <property type="term" value="P:iron ion transport"/>
    <property type="evidence" value="ECO:0007669"/>
    <property type="project" value="UniProtKB-KW"/>
</dbReference>
<dbReference type="AlphaFoldDB" id="A0A926DV62"/>
<evidence type="ECO:0000256" key="7">
    <source>
        <dbReference type="ARBA" id="ARBA00023004"/>
    </source>
</evidence>
<keyword evidence="6 11" id="KW-0067">ATP-binding</keyword>
<comment type="subcellular location">
    <subcellularLocation>
        <location evidence="1">Cell membrane</location>
        <topology evidence="1">Peripheral membrane protein</topology>
    </subcellularLocation>
</comment>
<accession>A0A926DV62</accession>
<dbReference type="FunFam" id="3.40.50.300:FF:000134">
    <property type="entry name" value="Iron-enterobactin ABC transporter ATP-binding protein"/>
    <property type="match status" value="1"/>
</dbReference>
<evidence type="ECO:0000256" key="9">
    <source>
        <dbReference type="ARBA" id="ARBA00023136"/>
    </source>
</evidence>
<dbReference type="CDD" id="cd03214">
    <property type="entry name" value="ABC_Iron-Siderophores_B12_Hemin"/>
    <property type="match status" value="1"/>
</dbReference>
<organism evidence="11 12">
    <name type="scientific">Bianquea renquensis</name>
    <dbReference type="NCBI Taxonomy" id="2763661"/>
    <lineage>
        <taxon>Bacteria</taxon>
        <taxon>Bacillati</taxon>
        <taxon>Bacillota</taxon>
        <taxon>Clostridia</taxon>
        <taxon>Eubacteriales</taxon>
        <taxon>Bianqueaceae</taxon>
        <taxon>Bianquea</taxon>
    </lineage>
</organism>
<reference evidence="11" key="1">
    <citation type="submission" date="2020-08" db="EMBL/GenBank/DDBJ databases">
        <title>Genome public.</title>
        <authorList>
            <person name="Liu C."/>
            <person name="Sun Q."/>
        </authorList>
    </citation>
    <scope>NUCLEOTIDE SEQUENCE</scope>
    <source>
        <strain evidence="11">NSJ-32</strain>
    </source>
</reference>
<proteinExistence type="predicted"/>
<dbReference type="PANTHER" id="PTHR42771:SF4">
    <property type="entry name" value="IRON(3+)-HYDROXAMATE IMPORT ATP-BINDING PROTEIN FHUC"/>
    <property type="match status" value="1"/>
</dbReference>
<dbReference type="GO" id="GO:0005886">
    <property type="term" value="C:plasma membrane"/>
    <property type="evidence" value="ECO:0007669"/>
    <property type="project" value="UniProtKB-SubCell"/>
</dbReference>
<keyword evidence="7" id="KW-0408">Iron</keyword>
<dbReference type="PROSITE" id="PS50893">
    <property type="entry name" value="ABC_TRANSPORTER_2"/>
    <property type="match status" value="1"/>
</dbReference>
<keyword evidence="9" id="KW-0472">Membrane</keyword>
<evidence type="ECO:0000313" key="12">
    <source>
        <dbReference type="Proteomes" id="UP000657006"/>
    </source>
</evidence>
<dbReference type="InterPro" id="IPR003439">
    <property type="entry name" value="ABC_transporter-like_ATP-bd"/>
</dbReference>
<evidence type="ECO:0000256" key="5">
    <source>
        <dbReference type="ARBA" id="ARBA00022741"/>
    </source>
</evidence>
<dbReference type="Proteomes" id="UP000657006">
    <property type="component" value="Unassembled WGS sequence"/>
</dbReference>